<protein>
    <submittedName>
        <fullName evidence="2">Uncharacterized protein</fullName>
    </submittedName>
</protein>
<sequence>MYREWQVLTGAESRDETLFGREGKLYHEWLAAQPSAVERREYPTPRTLLRRPTEALAGTDARVEGDEDQVAAINCLCPVGIAGQADQHQVSLAPRSMANLVRPETRVLSEGHATEEIAERSGLRDPVDGARINDSARPPGRTGRNPGLGDDK</sequence>
<gene>
    <name evidence="2" type="ORF">PF011_g27169</name>
</gene>
<reference evidence="2 3" key="1">
    <citation type="submission" date="2018-09" db="EMBL/GenBank/DDBJ databases">
        <title>Genomic investigation of the strawberry pathogen Phytophthora fragariae indicates pathogenicity is determined by transcriptional variation in three key races.</title>
        <authorList>
            <person name="Adams T.M."/>
            <person name="Armitage A.D."/>
            <person name="Sobczyk M.K."/>
            <person name="Bates H.J."/>
            <person name="Dunwell J.M."/>
            <person name="Nellist C.F."/>
            <person name="Harrison R.J."/>
        </authorList>
    </citation>
    <scope>NUCLEOTIDE SEQUENCE [LARGE SCALE GENOMIC DNA]</scope>
    <source>
        <strain evidence="2 3">SCRP245</strain>
    </source>
</reference>
<organism evidence="2 3">
    <name type="scientific">Phytophthora fragariae</name>
    <dbReference type="NCBI Taxonomy" id="53985"/>
    <lineage>
        <taxon>Eukaryota</taxon>
        <taxon>Sar</taxon>
        <taxon>Stramenopiles</taxon>
        <taxon>Oomycota</taxon>
        <taxon>Peronosporomycetes</taxon>
        <taxon>Peronosporales</taxon>
        <taxon>Peronosporaceae</taxon>
        <taxon>Phytophthora</taxon>
    </lineage>
</organism>
<dbReference type="AlphaFoldDB" id="A0A6A3HGX9"/>
<dbReference type="Proteomes" id="UP000460718">
    <property type="component" value="Unassembled WGS sequence"/>
</dbReference>
<feature type="region of interest" description="Disordered" evidence="1">
    <location>
        <begin position="107"/>
        <end position="152"/>
    </location>
</feature>
<proteinExistence type="predicted"/>
<evidence type="ECO:0000313" key="2">
    <source>
        <dbReference type="EMBL" id="KAE8968467.1"/>
    </source>
</evidence>
<evidence type="ECO:0000256" key="1">
    <source>
        <dbReference type="SAM" id="MobiDB-lite"/>
    </source>
</evidence>
<name>A0A6A3HGX9_9STRA</name>
<accession>A0A6A3HGX9</accession>
<comment type="caution">
    <text evidence="2">The sequence shown here is derived from an EMBL/GenBank/DDBJ whole genome shotgun (WGS) entry which is preliminary data.</text>
</comment>
<dbReference type="EMBL" id="QXFW01003849">
    <property type="protein sequence ID" value="KAE8968467.1"/>
    <property type="molecule type" value="Genomic_DNA"/>
</dbReference>
<evidence type="ECO:0000313" key="3">
    <source>
        <dbReference type="Proteomes" id="UP000460718"/>
    </source>
</evidence>
<feature type="compositionally biased region" description="Basic and acidic residues" evidence="1">
    <location>
        <begin position="107"/>
        <end position="128"/>
    </location>
</feature>